<name>A0AA37U240_9RHOB</name>
<evidence type="ECO:0000256" key="1">
    <source>
        <dbReference type="ARBA" id="ARBA00006987"/>
    </source>
</evidence>
<dbReference type="SUPFAM" id="SSF53850">
    <property type="entry name" value="Periplasmic binding protein-like II"/>
    <property type="match status" value="1"/>
</dbReference>
<feature type="signal peptide" evidence="2">
    <location>
        <begin position="1"/>
        <end position="22"/>
    </location>
</feature>
<gene>
    <name evidence="3" type="ORF">GCM10010873_21100</name>
</gene>
<evidence type="ECO:0000313" key="3">
    <source>
        <dbReference type="EMBL" id="GLS87136.1"/>
    </source>
</evidence>
<feature type="chain" id="PRO_5041362721" description="3-phosphoglycerate dehydrogenase" evidence="2">
    <location>
        <begin position="23"/>
        <end position="319"/>
    </location>
</feature>
<dbReference type="Gene3D" id="3.40.190.10">
    <property type="entry name" value="Periplasmic binding protein-like II"/>
    <property type="match status" value="1"/>
</dbReference>
<keyword evidence="2" id="KW-0732">Signal</keyword>
<dbReference type="InterPro" id="IPR042100">
    <property type="entry name" value="Bug_dom1"/>
</dbReference>
<dbReference type="AlphaFoldDB" id="A0AA37U240"/>
<dbReference type="PANTHER" id="PTHR42928">
    <property type="entry name" value="TRICARBOXYLATE-BINDING PROTEIN"/>
    <property type="match status" value="1"/>
</dbReference>
<proteinExistence type="inferred from homology"/>
<dbReference type="Pfam" id="PF03401">
    <property type="entry name" value="TctC"/>
    <property type="match status" value="1"/>
</dbReference>
<dbReference type="RefSeq" id="WP_284325317.1">
    <property type="nucleotide sequence ID" value="NZ_BSPP01000007.1"/>
</dbReference>
<accession>A0AA37U240</accession>
<dbReference type="Gene3D" id="3.40.190.150">
    <property type="entry name" value="Bordetella uptake gene, domain 1"/>
    <property type="match status" value="1"/>
</dbReference>
<keyword evidence="4" id="KW-1185">Reference proteome</keyword>
<comment type="similarity">
    <text evidence="1">Belongs to the UPF0065 (bug) family.</text>
</comment>
<evidence type="ECO:0000256" key="2">
    <source>
        <dbReference type="SAM" id="SignalP"/>
    </source>
</evidence>
<organism evidence="3 4">
    <name type="scientific">Cypionkella aquatica</name>
    <dbReference type="NCBI Taxonomy" id="1756042"/>
    <lineage>
        <taxon>Bacteria</taxon>
        <taxon>Pseudomonadati</taxon>
        <taxon>Pseudomonadota</taxon>
        <taxon>Alphaproteobacteria</taxon>
        <taxon>Rhodobacterales</taxon>
        <taxon>Paracoccaceae</taxon>
        <taxon>Cypionkella</taxon>
    </lineage>
</organism>
<comment type="caution">
    <text evidence="3">The sequence shown here is derived from an EMBL/GenBank/DDBJ whole genome shotgun (WGS) entry which is preliminary data.</text>
</comment>
<dbReference type="CDD" id="cd07012">
    <property type="entry name" value="PBP2_Bug_TTT"/>
    <property type="match status" value="1"/>
</dbReference>
<reference evidence="3 4" key="1">
    <citation type="journal article" date="2014" name="Int. J. Syst. Evol. Microbiol.">
        <title>Complete genome sequence of Corynebacterium casei LMG S-19264T (=DSM 44701T), isolated from a smear-ripened cheese.</title>
        <authorList>
            <consortium name="US DOE Joint Genome Institute (JGI-PGF)"/>
            <person name="Walter F."/>
            <person name="Albersmeier A."/>
            <person name="Kalinowski J."/>
            <person name="Ruckert C."/>
        </authorList>
    </citation>
    <scope>NUCLEOTIDE SEQUENCE [LARGE SCALE GENOMIC DNA]</scope>
    <source>
        <strain evidence="3 4">NBRC 111766</strain>
    </source>
</reference>
<evidence type="ECO:0000313" key="4">
    <source>
        <dbReference type="Proteomes" id="UP001157355"/>
    </source>
</evidence>
<dbReference type="PANTHER" id="PTHR42928:SF5">
    <property type="entry name" value="BLR1237 PROTEIN"/>
    <property type="match status" value="1"/>
</dbReference>
<dbReference type="PIRSF" id="PIRSF017082">
    <property type="entry name" value="YflP"/>
    <property type="match status" value="1"/>
</dbReference>
<sequence length="319" mass="33229">MKLPKLLLGAAMAALLAQPALAEYPEKPIELIVAFAPGGGTDVAARSVAMFMEKYLGNGASIAVINKPGAGGELGWTALSQAAPDGYTIGMINPPSFVALTVEGKAKYKLQDFQMIGNIVLDPGILVVGKDSQYQTLDALMAASKAAPGAIVVGTSGAAGSSEHIGILNLNRSAGSSFTPAFFGSTAPVRQALLGGHIPAATMNLSEALPLIRSGDIRLLGVMSLERSTYLPDAPTFKEQGYDLVVTASRGLAAPAGTPPEMVEKLQAALKAAMADPEYVKTAEAAEIPLAYLDGTDYRALLARMESELAETWKVTPWR</sequence>
<dbReference type="InterPro" id="IPR005064">
    <property type="entry name" value="BUG"/>
</dbReference>
<dbReference type="Proteomes" id="UP001157355">
    <property type="component" value="Unassembled WGS sequence"/>
</dbReference>
<evidence type="ECO:0008006" key="5">
    <source>
        <dbReference type="Google" id="ProtNLM"/>
    </source>
</evidence>
<protein>
    <recommendedName>
        <fullName evidence="5">3-phosphoglycerate dehydrogenase</fullName>
    </recommendedName>
</protein>
<dbReference type="EMBL" id="BSPP01000007">
    <property type="protein sequence ID" value="GLS87136.1"/>
    <property type="molecule type" value="Genomic_DNA"/>
</dbReference>